<dbReference type="Proteomes" id="UP001432099">
    <property type="component" value="Chromosome"/>
</dbReference>
<dbReference type="Pfam" id="PF11007">
    <property type="entry name" value="CotJA"/>
    <property type="match status" value="1"/>
</dbReference>
<accession>A0ABN6ZE12</accession>
<dbReference type="EMBL" id="AP028127">
    <property type="protein sequence ID" value="BEH91988.1"/>
    <property type="molecule type" value="Genomic_DNA"/>
</dbReference>
<keyword evidence="2" id="KW-1185">Reference proteome</keyword>
<sequence length="311" mass="33898">MIYNPYNTTVQTPGVAQPGMIGQPTPALGAYPTTPVQAGFPMMQQSVMPVDTYQQVMTQQPVTATTYQQVTTQQPVASAPYQPVTTQQPVVPTTYPQVVAPAPMCQAPAPVPAPAPVCKAQPYVAPVQQPVMPVDVQPKPVAPVAQPVQKTEPQVASTQTTTAKHKKTTYVEAYLEPVDAKVPLMQPTVSKQVVDKKQYPVSDELVYVDQQPLKSSTQQDYNLYLMQNEYYANSQMGYQATVASQPRADQVGMTCETLPLATTYVKSQTYQGYNTPAQTMQQGTGFNELYSPYTPKKVSAPAVFIFKGGQH</sequence>
<dbReference type="InterPro" id="IPR020256">
    <property type="entry name" value="Spore_coat_CotJA"/>
</dbReference>
<reference evidence="1" key="1">
    <citation type="journal article" date="2024" name="Int. J. Syst. Evol. Microbiol.">
        <title>Turicibacter faecis sp. nov., isolated from faeces of heart failure mouse model.</title>
        <authorList>
            <person name="Imamura Y."/>
            <person name="Motooka D."/>
            <person name="Nakajima Y."/>
            <person name="Ito S."/>
            <person name="Kitakaze M."/>
            <person name="Iida T."/>
            <person name="Nakamura S."/>
        </authorList>
    </citation>
    <scope>NUCLEOTIDE SEQUENCE</scope>
    <source>
        <strain evidence="1">TC023</strain>
    </source>
</reference>
<protein>
    <recommendedName>
        <fullName evidence="3">Spore coat protein</fullName>
    </recommendedName>
</protein>
<name>A0ABN6ZE12_9FIRM</name>
<proteinExistence type="predicted"/>
<evidence type="ECO:0000313" key="1">
    <source>
        <dbReference type="EMBL" id="BEH91988.1"/>
    </source>
</evidence>
<evidence type="ECO:0000313" key="2">
    <source>
        <dbReference type="Proteomes" id="UP001432099"/>
    </source>
</evidence>
<organism evidence="1 2">
    <name type="scientific">Turicibacter faecis</name>
    <dbReference type="NCBI Taxonomy" id="2963365"/>
    <lineage>
        <taxon>Bacteria</taxon>
        <taxon>Bacillati</taxon>
        <taxon>Bacillota</taxon>
        <taxon>Erysipelotrichia</taxon>
        <taxon>Erysipelotrichales</taxon>
        <taxon>Turicibacteraceae</taxon>
        <taxon>Turicibacter</taxon>
    </lineage>
</organism>
<evidence type="ECO:0008006" key="3">
    <source>
        <dbReference type="Google" id="ProtNLM"/>
    </source>
</evidence>
<dbReference type="RefSeq" id="WP_237658984.1">
    <property type="nucleotide sequence ID" value="NZ_AP028127.1"/>
</dbReference>
<gene>
    <name evidence="1" type="ORF">T23_20900</name>
</gene>